<name>Q6WHW8_BPKVM</name>
<proteinExistence type="predicted"/>
<gene>
    <name evidence="1" type="ORF">KVP40.0186</name>
</gene>
<dbReference type="Proteomes" id="UP000001785">
    <property type="component" value="Segment"/>
</dbReference>
<organismHost>
    <name type="scientific">Vibrio parahaemolyticus</name>
    <dbReference type="NCBI Taxonomy" id="670"/>
</organismHost>
<dbReference type="RefSeq" id="NP_899432.1">
    <property type="nucleotide sequence ID" value="NC_005083.2"/>
</dbReference>
<evidence type="ECO:0000313" key="2">
    <source>
        <dbReference type="Proteomes" id="UP000001785"/>
    </source>
</evidence>
<dbReference type="GeneID" id="2545755"/>
<protein>
    <submittedName>
        <fullName evidence="1">Uncharacterized protein</fullName>
    </submittedName>
</protein>
<accession>Q6WHW8</accession>
<keyword evidence="2" id="KW-1185">Reference proteome</keyword>
<evidence type="ECO:0000313" key="1">
    <source>
        <dbReference type="EMBL" id="AAQ64255.1"/>
    </source>
</evidence>
<dbReference type="EMBL" id="AY283928">
    <property type="protein sequence ID" value="AAQ64255.1"/>
    <property type="molecule type" value="Genomic_DNA"/>
</dbReference>
<dbReference type="KEGG" id="vg:2545755"/>
<organism evidence="1 2">
    <name type="scientific">Vibrio phage KVP40 (isolate Vibrio parahaemolyticus/Japan/Matsuzaki/1991)</name>
    <name type="common">KVP40</name>
    <name type="synonym">Bacteriophage KVP40</name>
    <dbReference type="NCBI Taxonomy" id="75320"/>
    <lineage>
        <taxon>Viruses</taxon>
        <taxon>Duplodnaviria</taxon>
        <taxon>Heunggongvirae</taxon>
        <taxon>Uroviricota</taxon>
        <taxon>Caudoviricetes</taxon>
        <taxon>Pantevenvirales</taxon>
        <taxon>Straboviridae</taxon>
        <taxon>Schizotequatrovirus</taxon>
        <taxon>Schizotequatrovirus KVP40</taxon>
    </lineage>
</organism>
<dbReference type="OrthoDB" id="35763at10239"/>
<sequence>MVTATRDSRMNVGDVVKVTAAPASRYHNIDGQPVTIIAITEHDNKPLYVFFHGGQNGTGYGAMQEHGFKR</sequence>
<reference evidence="1 2" key="1">
    <citation type="journal article" date="2003" name="J. Bacteriol.">
        <title>Complete genome sequence of the broad-host-range vibriophage KVP40: comparative genomics of a T4-related bacteriophage.</title>
        <authorList>
            <person name="Miller E."/>
            <person name="Heidelberg J."/>
            <person name="Eisen J."/>
            <person name="Nelson W."/>
            <person name="Durkin A."/>
            <person name="Ciecko A."/>
            <person name="Feldblyum T."/>
            <person name="White O."/>
            <person name="Paulsen I."/>
            <person name="Nierman W."/>
            <person name="Lee J."/>
            <person name="Szczypinski B."/>
            <person name="Fraser C."/>
        </authorList>
    </citation>
    <scope>NUCLEOTIDE SEQUENCE</scope>
    <source>
        <strain evidence="2">Isolate Vibrio parahaemolyticus/Japan/Matsuzaki /1991</strain>
    </source>
</reference>